<reference evidence="2" key="1">
    <citation type="submission" date="2018-04" db="EMBL/GenBank/DDBJ databases">
        <title>Transcriptome assembly of Sipha flava.</title>
        <authorList>
            <person name="Scully E.D."/>
            <person name="Geib S.M."/>
            <person name="Palmer N.A."/>
            <person name="Koch K."/>
            <person name="Bradshaw J."/>
            <person name="Heng-Moss T."/>
            <person name="Sarath G."/>
        </authorList>
    </citation>
    <scope>NUCLEOTIDE SEQUENCE</scope>
</reference>
<dbReference type="CDD" id="cd02440">
    <property type="entry name" value="AdoMet_MTases"/>
    <property type="match status" value="1"/>
</dbReference>
<dbReference type="PANTHER" id="PTHR43861">
    <property type="entry name" value="TRANS-ACONITATE 2-METHYLTRANSFERASE-RELATED"/>
    <property type="match status" value="1"/>
</dbReference>
<proteinExistence type="predicted"/>
<dbReference type="InterPro" id="IPR029063">
    <property type="entry name" value="SAM-dependent_MTases_sf"/>
</dbReference>
<dbReference type="InterPro" id="IPR025714">
    <property type="entry name" value="Methyltranfer_dom"/>
</dbReference>
<dbReference type="SUPFAM" id="SSF53335">
    <property type="entry name" value="S-adenosyl-L-methionine-dependent methyltransferases"/>
    <property type="match status" value="1"/>
</dbReference>
<dbReference type="GO" id="GO:0032259">
    <property type="term" value="P:methylation"/>
    <property type="evidence" value="ECO:0007669"/>
    <property type="project" value="UniProtKB-KW"/>
</dbReference>
<name>A0A2S2QBE1_9HEMI</name>
<sequence>MDCPVMDYISNNYYQQKEANDVIRKFVEKMTWKTDEVVLDLGCGPGDVSSNILYPLIKNKIKQLVCADKLHKFIEYAKISYENSHINFKILDIENANECSLYAHTFDKIFSFLCFHWVWNKMNALVNMKSMLRNNGEICIHYLLNNPNLEIYKKMDPEWQIYTKKTMQANMPVYSLEETKTIFEKAGFRVVSIETNKNKFTFQNIASIISTFKCADEMYQYIPPKDHERYALQFEYFLSKSEMVELCPTTGKATFTFNLITVHAVKENI</sequence>
<organism evidence="2">
    <name type="scientific">Sipha flava</name>
    <name type="common">yellow sugarcane aphid</name>
    <dbReference type="NCBI Taxonomy" id="143950"/>
    <lineage>
        <taxon>Eukaryota</taxon>
        <taxon>Metazoa</taxon>
        <taxon>Ecdysozoa</taxon>
        <taxon>Arthropoda</taxon>
        <taxon>Hexapoda</taxon>
        <taxon>Insecta</taxon>
        <taxon>Pterygota</taxon>
        <taxon>Neoptera</taxon>
        <taxon>Paraneoptera</taxon>
        <taxon>Hemiptera</taxon>
        <taxon>Sternorrhyncha</taxon>
        <taxon>Aphidomorpha</taxon>
        <taxon>Aphidoidea</taxon>
        <taxon>Aphididae</taxon>
        <taxon>Sipha</taxon>
    </lineage>
</organism>
<evidence type="ECO:0000313" key="2">
    <source>
        <dbReference type="EMBL" id="MBY75043.1"/>
    </source>
</evidence>
<feature type="domain" description="Methyltransferase" evidence="1">
    <location>
        <begin position="35"/>
        <end position="158"/>
    </location>
</feature>
<dbReference type="EMBL" id="GGMS01005840">
    <property type="protein sequence ID" value="MBY75043.1"/>
    <property type="molecule type" value="Transcribed_RNA"/>
</dbReference>
<dbReference type="PANTHER" id="PTHR43861:SF1">
    <property type="entry name" value="TRANS-ACONITATE 2-METHYLTRANSFERASE"/>
    <property type="match status" value="1"/>
</dbReference>
<evidence type="ECO:0000259" key="1">
    <source>
        <dbReference type="Pfam" id="PF13847"/>
    </source>
</evidence>
<keyword evidence="2" id="KW-0808">Transferase</keyword>
<keyword evidence="2" id="KW-0489">Methyltransferase</keyword>
<gene>
    <name evidence="2" type="ORF">g.109812</name>
</gene>
<dbReference type="AlphaFoldDB" id="A0A2S2QBE1"/>
<dbReference type="GO" id="GO:0008168">
    <property type="term" value="F:methyltransferase activity"/>
    <property type="evidence" value="ECO:0007669"/>
    <property type="project" value="UniProtKB-KW"/>
</dbReference>
<dbReference type="Gene3D" id="3.40.50.150">
    <property type="entry name" value="Vaccinia Virus protein VP39"/>
    <property type="match status" value="1"/>
</dbReference>
<dbReference type="OrthoDB" id="66144at2759"/>
<accession>A0A2S2QBE1</accession>
<dbReference type="Pfam" id="PF13847">
    <property type="entry name" value="Methyltransf_31"/>
    <property type="match status" value="1"/>
</dbReference>
<protein>
    <submittedName>
        <fullName evidence="2">Putative methyltransferase 235L</fullName>
    </submittedName>
</protein>